<dbReference type="SUPFAM" id="SSF47203">
    <property type="entry name" value="Acyl-CoA dehydrogenase C-terminal domain-like"/>
    <property type="match status" value="1"/>
</dbReference>
<evidence type="ECO:0000259" key="8">
    <source>
        <dbReference type="Pfam" id="PF02771"/>
    </source>
</evidence>
<evidence type="ECO:0000313" key="10">
    <source>
        <dbReference type="Proteomes" id="UP001207930"/>
    </source>
</evidence>
<dbReference type="InterPro" id="IPR009100">
    <property type="entry name" value="AcylCoA_DH/oxidase_NM_dom_sf"/>
</dbReference>
<comment type="cofactor">
    <cofactor evidence="1 5">
        <name>FAD</name>
        <dbReference type="ChEBI" id="CHEBI:57692"/>
    </cofactor>
</comment>
<dbReference type="InterPro" id="IPR036250">
    <property type="entry name" value="AcylCo_DH-like_C"/>
</dbReference>
<dbReference type="PANTHER" id="PTHR43884:SF9">
    <property type="entry name" value="COMPLEX I ASSEMBLY FACTOR ACAD9, MITOCHONDRIAL"/>
    <property type="match status" value="1"/>
</dbReference>
<comment type="caution">
    <text evidence="9">The sequence shown here is derived from an EMBL/GenBank/DDBJ whole genome shotgun (WGS) entry which is preliminary data.</text>
</comment>
<dbReference type="SUPFAM" id="SSF56645">
    <property type="entry name" value="Acyl-CoA dehydrogenase NM domain-like"/>
    <property type="match status" value="1"/>
</dbReference>
<dbReference type="InterPro" id="IPR037069">
    <property type="entry name" value="AcylCoA_DH/ox_N_sf"/>
</dbReference>
<keyword evidence="5" id="KW-0560">Oxidoreductase</keyword>
<evidence type="ECO:0000259" key="7">
    <source>
        <dbReference type="Pfam" id="PF02770"/>
    </source>
</evidence>
<proteinExistence type="inferred from homology"/>
<dbReference type="Gene3D" id="1.10.540.10">
    <property type="entry name" value="Acyl-CoA dehydrogenase/oxidase, N-terminal domain"/>
    <property type="match status" value="1"/>
</dbReference>
<reference evidence="9 10" key="1">
    <citation type="submission" date="2022-10" db="EMBL/GenBank/DDBJ databases">
        <title>Luteolibacter flavescens strain MCCC 1K03193, whole genome shotgun sequencing project.</title>
        <authorList>
            <person name="Zhao G."/>
            <person name="Shen L."/>
        </authorList>
    </citation>
    <scope>NUCLEOTIDE SEQUENCE [LARGE SCALE GENOMIC DNA]</scope>
    <source>
        <strain evidence="9 10">MCCC 1K03193</strain>
    </source>
</reference>
<dbReference type="InterPro" id="IPR046373">
    <property type="entry name" value="Acyl-CoA_Oxase/DH_mid-dom_sf"/>
</dbReference>
<dbReference type="Pfam" id="PF00441">
    <property type="entry name" value="Acyl-CoA_dh_1"/>
    <property type="match status" value="1"/>
</dbReference>
<dbReference type="Gene3D" id="1.20.140.10">
    <property type="entry name" value="Butyryl-CoA Dehydrogenase, subunit A, domain 3"/>
    <property type="match status" value="2"/>
</dbReference>
<evidence type="ECO:0000256" key="5">
    <source>
        <dbReference type="RuleBase" id="RU362125"/>
    </source>
</evidence>
<organism evidence="9 10">
    <name type="scientific">Luteolibacter flavescens</name>
    <dbReference type="NCBI Taxonomy" id="1859460"/>
    <lineage>
        <taxon>Bacteria</taxon>
        <taxon>Pseudomonadati</taxon>
        <taxon>Verrucomicrobiota</taxon>
        <taxon>Verrucomicrobiia</taxon>
        <taxon>Verrucomicrobiales</taxon>
        <taxon>Verrucomicrobiaceae</taxon>
        <taxon>Luteolibacter</taxon>
    </lineage>
</organism>
<dbReference type="Pfam" id="PF02770">
    <property type="entry name" value="Acyl-CoA_dh_M"/>
    <property type="match status" value="1"/>
</dbReference>
<evidence type="ECO:0000256" key="3">
    <source>
        <dbReference type="ARBA" id="ARBA00022630"/>
    </source>
</evidence>
<evidence type="ECO:0000256" key="2">
    <source>
        <dbReference type="ARBA" id="ARBA00009347"/>
    </source>
</evidence>
<keyword evidence="3 5" id="KW-0285">Flavoprotein</keyword>
<name>A0ABT3FJ90_9BACT</name>
<dbReference type="RefSeq" id="WP_264499385.1">
    <property type="nucleotide sequence ID" value="NZ_JAPDDS010000001.1"/>
</dbReference>
<feature type="domain" description="Acyl-CoA oxidase/dehydrogenase middle" evidence="7">
    <location>
        <begin position="173"/>
        <end position="269"/>
    </location>
</feature>
<dbReference type="EMBL" id="JAPDDS010000001">
    <property type="protein sequence ID" value="MCW1883424.1"/>
    <property type="molecule type" value="Genomic_DNA"/>
</dbReference>
<dbReference type="Proteomes" id="UP001207930">
    <property type="component" value="Unassembled WGS sequence"/>
</dbReference>
<sequence length="600" mass="65604">MHDTLIDTSKMSAGQRAALELAESSRDTRELTGFAASIFDGSPDFSLIFPFPIQSGSDKADGDAFIEKLGDFLREHTDPDAIDRDGEIPDEVLEGLAKLGAFGIKIPKEYGGLGLSQTNYSRAAMLLGGHCGNLTALLSAHQSIGIPQPLLTFGTEEQKKKYLPQCAAGAVSAFALTETEVGSDPARMKTTGCLSDDGTHWILDGEKLWCTNGLKAKHMIVMARTPLPDKPNAISAFIVEVAWPGVEIITRCHFMGLKALYNGVIRFTGVKVPRENVVLGEGKGLKVALTTLNTGRLTLPAACVGLLDRCLDIAVTWSREREQWGQVIGKHEAIAGKLADLKADAFATEALVLYTSSMVDADKKADIRLEAAIAKLWGTEAGWKGADSTMQIKGGRGYETADSLRNRGERPDPIERLMRDSRINTIFEGSTEIMHLFIAREALDPHLRRGAAALDTRKPISERLETAMRAGLFYTGWYPKRWLPFSHGIPSDLDPQLRRGLSATASLSRKLARTLFHSMARNGPKLERRQLLLGRLVDAGSELLAMSVSAARAHALGDETSIQTARYICHRGEQRVKALFAERSDKHDAETYRLAKRLIS</sequence>
<evidence type="ECO:0000256" key="1">
    <source>
        <dbReference type="ARBA" id="ARBA00001974"/>
    </source>
</evidence>
<dbReference type="Gene3D" id="2.40.110.10">
    <property type="entry name" value="Butyryl-CoA Dehydrogenase, subunit A, domain 2"/>
    <property type="match status" value="1"/>
</dbReference>
<evidence type="ECO:0000256" key="4">
    <source>
        <dbReference type="ARBA" id="ARBA00022827"/>
    </source>
</evidence>
<evidence type="ECO:0000313" key="9">
    <source>
        <dbReference type="EMBL" id="MCW1883424.1"/>
    </source>
</evidence>
<keyword evidence="10" id="KW-1185">Reference proteome</keyword>
<dbReference type="InterPro" id="IPR013786">
    <property type="entry name" value="AcylCoA_DH/ox_N"/>
</dbReference>
<dbReference type="InterPro" id="IPR006091">
    <property type="entry name" value="Acyl-CoA_Oxase/DH_mid-dom"/>
</dbReference>
<gene>
    <name evidence="9" type="ORF">OKA04_01705</name>
</gene>
<dbReference type="Pfam" id="PF02771">
    <property type="entry name" value="Acyl-CoA_dh_N"/>
    <property type="match status" value="1"/>
</dbReference>
<dbReference type="InterPro" id="IPR009075">
    <property type="entry name" value="AcylCo_DH/oxidase_C"/>
</dbReference>
<comment type="similarity">
    <text evidence="2 5">Belongs to the acyl-CoA dehydrogenase family.</text>
</comment>
<dbReference type="PANTHER" id="PTHR43884">
    <property type="entry name" value="ACYL-COA DEHYDROGENASE"/>
    <property type="match status" value="1"/>
</dbReference>
<protein>
    <submittedName>
        <fullName evidence="9">Acyl-CoA dehydrogenase family protein</fullName>
    </submittedName>
</protein>
<feature type="domain" description="Acyl-CoA dehydrogenase/oxidase C-terminal" evidence="6">
    <location>
        <begin position="282"/>
        <end position="442"/>
    </location>
</feature>
<keyword evidence="4 5" id="KW-0274">FAD</keyword>
<evidence type="ECO:0000259" key="6">
    <source>
        <dbReference type="Pfam" id="PF00441"/>
    </source>
</evidence>
<accession>A0ABT3FJ90</accession>
<feature type="domain" description="Acyl-CoA dehydrogenase/oxidase N-terminal" evidence="8">
    <location>
        <begin position="63"/>
        <end position="169"/>
    </location>
</feature>